<accession>A0ABX3KRR6</accession>
<proteinExistence type="predicted"/>
<feature type="non-terminal residue" evidence="1">
    <location>
        <position position="62"/>
    </location>
</feature>
<dbReference type="RefSeq" id="WP_131826338.1">
    <property type="nucleotide sequence ID" value="NZ_MUFR01000022.1"/>
</dbReference>
<dbReference type="EMBL" id="MUFR01000022">
    <property type="protein sequence ID" value="OOF33806.1"/>
    <property type="molecule type" value="Genomic_DNA"/>
</dbReference>
<dbReference type="Proteomes" id="UP000189431">
    <property type="component" value="Unassembled WGS sequence"/>
</dbReference>
<organism evidence="1 2">
    <name type="scientific">Salinivibrio costicola subsp. alcaliphilus</name>
    <dbReference type="NCBI Taxonomy" id="272773"/>
    <lineage>
        <taxon>Bacteria</taxon>
        <taxon>Pseudomonadati</taxon>
        <taxon>Pseudomonadota</taxon>
        <taxon>Gammaproteobacteria</taxon>
        <taxon>Vibrionales</taxon>
        <taxon>Vibrionaceae</taxon>
        <taxon>Salinivibrio</taxon>
    </lineage>
</organism>
<evidence type="ECO:0000313" key="2">
    <source>
        <dbReference type="Proteomes" id="UP000189431"/>
    </source>
</evidence>
<name>A0ABX3KRR6_SALCS</name>
<sequence>MACEFGQVEGDIEALNERDLGNVMPDGVSFSQFKEKLDSGEFALLTDTPMRPAMVHDNTNKL</sequence>
<protein>
    <submittedName>
        <fullName evidence="1">Uncharacterized protein</fullName>
    </submittedName>
</protein>
<evidence type="ECO:0000313" key="1">
    <source>
        <dbReference type="EMBL" id="OOF33806.1"/>
    </source>
</evidence>
<comment type="caution">
    <text evidence="1">The sequence shown here is derived from an EMBL/GenBank/DDBJ whole genome shotgun (WGS) entry which is preliminary data.</text>
</comment>
<reference evidence="2" key="1">
    <citation type="submission" date="2017-01" db="EMBL/GenBank/DDBJ databases">
        <title>Draft genome of the species Salinivibrio costicola subsp. alcaliphilus.</title>
        <authorList>
            <person name="Lopez-Hermoso C."/>
            <person name="De La Haba R."/>
            <person name="Sanchez-Porro C."/>
            <person name="Ventosa A."/>
        </authorList>
    </citation>
    <scope>NUCLEOTIDE SEQUENCE [LARGE SCALE GENOMIC DNA]</scope>
    <source>
        <strain evidence="2">CBH448</strain>
    </source>
</reference>
<keyword evidence="2" id="KW-1185">Reference proteome</keyword>
<gene>
    <name evidence="1" type="ORF">BZJ21_09235</name>
</gene>